<dbReference type="PROSITE" id="PS00073">
    <property type="entry name" value="ACYL_COA_DH_2"/>
    <property type="match status" value="1"/>
</dbReference>
<keyword evidence="4 6" id="KW-0274">FAD</keyword>
<dbReference type="InterPro" id="IPR006089">
    <property type="entry name" value="Acyl-CoA_DH_CS"/>
</dbReference>
<dbReference type="InterPro" id="IPR013786">
    <property type="entry name" value="AcylCoA_DH/ox_N"/>
</dbReference>
<dbReference type="GO" id="GO:0003995">
    <property type="term" value="F:acyl-CoA dehydrogenase activity"/>
    <property type="evidence" value="ECO:0007669"/>
    <property type="project" value="InterPro"/>
</dbReference>
<dbReference type="PROSITE" id="PS00072">
    <property type="entry name" value="ACYL_COA_DH_1"/>
    <property type="match status" value="1"/>
</dbReference>
<dbReference type="InterPro" id="IPR006091">
    <property type="entry name" value="Acyl-CoA_Oxase/DH_mid-dom"/>
</dbReference>
<gene>
    <name evidence="10" type="ORF">EV668_0513</name>
</gene>
<dbReference type="Gene3D" id="1.20.140.10">
    <property type="entry name" value="Butyryl-CoA Dehydrogenase, subunit A, domain 3"/>
    <property type="match status" value="1"/>
</dbReference>
<dbReference type="OrthoDB" id="8246957at2"/>
<comment type="similarity">
    <text evidence="2 6">Belongs to the acyl-CoA dehydrogenase family.</text>
</comment>
<dbReference type="GO" id="GO:0050660">
    <property type="term" value="F:flavin adenine dinucleotide binding"/>
    <property type="evidence" value="ECO:0007669"/>
    <property type="project" value="InterPro"/>
</dbReference>
<dbReference type="PANTHER" id="PTHR43884">
    <property type="entry name" value="ACYL-COA DEHYDROGENASE"/>
    <property type="match status" value="1"/>
</dbReference>
<protein>
    <submittedName>
        <fullName evidence="10">Acyl-CoA dehydrogenase</fullName>
    </submittedName>
</protein>
<comment type="caution">
    <text evidence="10">The sequence shown here is derived from an EMBL/GenBank/DDBJ whole genome shotgun (WGS) entry which is preliminary data.</text>
</comment>
<dbReference type="SUPFAM" id="SSF56645">
    <property type="entry name" value="Acyl-CoA dehydrogenase NM domain-like"/>
    <property type="match status" value="1"/>
</dbReference>
<dbReference type="FunFam" id="2.40.110.10:FF:000002">
    <property type="entry name" value="Acyl-CoA dehydrogenase fadE12"/>
    <property type="match status" value="1"/>
</dbReference>
<evidence type="ECO:0000259" key="8">
    <source>
        <dbReference type="Pfam" id="PF02770"/>
    </source>
</evidence>
<accession>A0A4R7C958</accession>
<dbReference type="EMBL" id="SNZR01000011">
    <property type="protein sequence ID" value="TDR93257.1"/>
    <property type="molecule type" value="Genomic_DNA"/>
</dbReference>
<dbReference type="FunFam" id="1.20.140.10:FF:000001">
    <property type="entry name" value="Acyl-CoA dehydrogenase"/>
    <property type="match status" value="1"/>
</dbReference>
<evidence type="ECO:0000313" key="10">
    <source>
        <dbReference type="EMBL" id="TDR93257.1"/>
    </source>
</evidence>
<dbReference type="Proteomes" id="UP000295122">
    <property type="component" value="Unassembled WGS sequence"/>
</dbReference>
<name>A0A4R7C958_9HYPH</name>
<dbReference type="RefSeq" id="WP_133768276.1">
    <property type="nucleotide sequence ID" value="NZ_SNZR01000011.1"/>
</dbReference>
<evidence type="ECO:0000256" key="6">
    <source>
        <dbReference type="RuleBase" id="RU362125"/>
    </source>
</evidence>
<evidence type="ECO:0000259" key="9">
    <source>
        <dbReference type="Pfam" id="PF02771"/>
    </source>
</evidence>
<keyword evidence="5 6" id="KW-0560">Oxidoreductase</keyword>
<feature type="domain" description="Acyl-CoA oxidase/dehydrogenase middle" evidence="8">
    <location>
        <begin position="137"/>
        <end position="234"/>
    </location>
</feature>
<reference evidence="10 11" key="1">
    <citation type="submission" date="2019-03" db="EMBL/GenBank/DDBJ databases">
        <title>Genomic Encyclopedia of Type Strains, Phase IV (KMG-IV): sequencing the most valuable type-strain genomes for metagenomic binning, comparative biology and taxonomic classification.</title>
        <authorList>
            <person name="Goeker M."/>
        </authorList>
    </citation>
    <scope>NUCLEOTIDE SEQUENCE [LARGE SCALE GENOMIC DNA]</scope>
    <source>
        <strain evidence="10 11">DSM 25903</strain>
    </source>
</reference>
<organism evidence="10 11">
    <name type="scientific">Enterovirga rhinocerotis</name>
    <dbReference type="NCBI Taxonomy" id="1339210"/>
    <lineage>
        <taxon>Bacteria</taxon>
        <taxon>Pseudomonadati</taxon>
        <taxon>Pseudomonadota</taxon>
        <taxon>Alphaproteobacteria</taxon>
        <taxon>Hyphomicrobiales</taxon>
        <taxon>Methylobacteriaceae</taxon>
        <taxon>Enterovirga</taxon>
    </lineage>
</organism>
<dbReference type="Pfam" id="PF02770">
    <property type="entry name" value="Acyl-CoA_dh_M"/>
    <property type="match status" value="1"/>
</dbReference>
<sequence>MTALAQADAESGTSRSPYFEPEHEMLREQIRRFVEDEVKPHGLAWEEQGFTPREILLRMGELGFLGIRYPAEYGGSELDTLATVVLAEELGRSTFSGFAITALVHTDMASVHIAHAGSQAQKDAHMADIVAGRKICAVAVTEPGAGSDVKGIRTRARRDGDAYVLDGSKIYITNGVLADLYCVAAKTGGEGERPSRSVSMFLVEKGTPGLRVGRALDKHGWRSSDTAELFFENCRVPAANLLGEEGHGFYAIMRNFQNERTVIGAMAMGEAQAAIDLTLDWLTSRQAFGEPLWAKGAIRQRMAMLQSKVEAGRQLVYHAAWLDARGADATREVSMVKAYCGDLVNEVMAACLQFHGGLGFMRESTIERMARDARVQSIGGGATEVMLEEVAKRMGR</sequence>
<evidence type="ECO:0000256" key="2">
    <source>
        <dbReference type="ARBA" id="ARBA00009347"/>
    </source>
</evidence>
<evidence type="ECO:0000256" key="3">
    <source>
        <dbReference type="ARBA" id="ARBA00022630"/>
    </source>
</evidence>
<proteinExistence type="inferred from homology"/>
<evidence type="ECO:0000256" key="1">
    <source>
        <dbReference type="ARBA" id="ARBA00001974"/>
    </source>
</evidence>
<evidence type="ECO:0000256" key="4">
    <source>
        <dbReference type="ARBA" id="ARBA00022827"/>
    </source>
</evidence>
<dbReference type="InterPro" id="IPR009100">
    <property type="entry name" value="AcylCoA_DH/oxidase_NM_dom_sf"/>
</dbReference>
<evidence type="ECO:0000313" key="11">
    <source>
        <dbReference type="Proteomes" id="UP000295122"/>
    </source>
</evidence>
<keyword evidence="11" id="KW-1185">Reference proteome</keyword>
<evidence type="ECO:0000259" key="7">
    <source>
        <dbReference type="Pfam" id="PF00441"/>
    </source>
</evidence>
<keyword evidence="3 6" id="KW-0285">Flavoprotein</keyword>
<dbReference type="InterPro" id="IPR009075">
    <property type="entry name" value="AcylCo_DH/oxidase_C"/>
</dbReference>
<dbReference type="SUPFAM" id="SSF47203">
    <property type="entry name" value="Acyl-CoA dehydrogenase C-terminal domain-like"/>
    <property type="match status" value="1"/>
</dbReference>
<dbReference type="Pfam" id="PF00441">
    <property type="entry name" value="Acyl-CoA_dh_1"/>
    <property type="match status" value="1"/>
</dbReference>
<dbReference type="InterPro" id="IPR037069">
    <property type="entry name" value="AcylCoA_DH/ox_N_sf"/>
</dbReference>
<dbReference type="Gene3D" id="1.10.540.10">
    <property type="entry name" value="Acyl-CoA dehydrogenase/oxidase, N-terminal domain"/>
    <property type="match status" value="1"/>
</dbReference>
<dbReference type="InterPro" id="IPR036250">
    <property type="entry name" value="AcylCo_DH-like_C"/>
</dbReference>
<dbReference type="Pfam" id="PF02771">
    <property type="entry name" value="Acyl-CoA_dh_N"/>
    <property type="match status" value="1"/>
</dbReference>
<dbReference type="PANTHER" id="PTHR43884:SF12">
    <property type="entry name" value="ISOVALERYL-COA DEHYDROGENASE, MITOCHONDRIAL-RELATED"/>
    <property type="match status" value="1"/>
</dbReference>
<dbReference type="AlphaFoldDB" id="A0A4R7C958"/>
<feature type="domain" description="Acyl-CoA dehydrogenase/oxidase C-terminal" evidence="7">
    <location>
        <begin position="246"/>
        <end position="394"/>
    </location>
</feature>
<comment type="cofactor">
    <cofactor evidence="1 6">
        <name>FAD</name>
        <dbReference type="ChEBI" id="CHEBI:57692"/>
    </cofactor>
</comment>
<evidence type="ECO:0000256" key="5">
    <source>
        <dbReference type="ARBA" id="ARBA00023002"/>
    </source>
</evidence>
<dbReference type="InterPro" id="IPR046373">
    <property type="entry name" value="Acyl-CoA_Oxase/DH_mid-dom_sf"/>
</dbReference>
<feature type="domain" description="Acyl-CoA dehydrogenase/oxidase N-terminal" evidence="9">
    <location>
        <begin position="21"/>
        <end position="132"/>
    </location>
</feature>
<dbReference type="Gene3D" id="2.40.110.10">
    <property type="entry name" value="Butyryl-CoA Dehydrogenase, subunit A, domain 2"/>
    <property type="match status" value="1"/>
</dbReference>